<evidence type="ECO:0000256" key="1">
    <source>
        <dbReference type="ARBA" id="ARBA00022737"/>
    </source>
</evidence>
<protein>
    <recommendedName>
        <fullName evidence="4">Nephrocystin 3-like N-terminal domain-containing protein</fullName>
    </recommendedName>
</protein>
<dbReference type="Gene3D" id="3.40.50.300">
    <property type="entry name" value="P-loop containing nucleotide triphosphate hydrolases"/>
    <property type="match status" value="1"/>
</dbReference>
<keyword evidence="6" id="KW-1185">Reference proteome</keyword>
<dbReference type="EMBL" id="KV417547">
    <property type="protein sequence ID" value="KZP21469.1"/>
    <property type="molecule type" value="Genomic_DNA"/>
</dbReference>
<evidence type="ECO:0000256" key="2">
    <source>
        <dbReference type="PROSITE-ProRule" id="PRU00023"/>
    </source>
</evidence>
<feature type="repeat" description="ANK" evidence="2">
    <location>
        <begin position="742"/>
        <end position="774"/>
    </location>
</feature>
<feature type="repeat" description="ANK" evidence="2">
    <location>
        <begin position="668"/>
        <end position="695"/>
    </location>
</feature>
<accession>A0A166K2V7</accession>
<name>A0A166K2V7_9AGAM</name>
<evidence type="ECO:0000256" key="3">
    <source>
        <dbReference type="SAM" id="MobiDB-lite"/>
    </source>
</evidence>
<dbReference type="SMART" id="SM00248">
    <property type="entry name" value="ANK"/>
    <property type="match status" value="8"/>
</dbReference>
<dbReference type="STRING" id="436010.A0A166K2V7"/>
<dbReference type="PROSITE" id="PS50297">
    <property type="entry name" value="ANK_REP_REGION"/>
    <property type="match status" value="4"/>
</dbReference>
<gene>
    <name evidence="5" type="ORF">FIBSPDRAFT_1044192</name>
</gene>
<dbReference type="Pfam" id="PF24883">
    <property type="entry name" value="NPHP3_N"/>
    <property type="match status" value="1"/>
</dbReference>
<feature type="compositionally biased region" description="Polar residues" evidence="3">
    <location>
        <begin position="1"/>
        <end position="10"/>
    </location>
</feature>
<evidence type="ECO:0000313" key="6">
    <source>
        <dbReference type="Proteomes" id="UP000076532"/>
    </source>
</evidence>
<feature type="repeat" description="ANK" evidence="2">
    <location>
        <begin position="631"/>
        <end position="663"/>
    </location>
</feature>
<organism evidence="5 6">
    <name type="scientific">Athelia psychrophila</name>
    <dbReference type="NCBI Taxonomy" id="1759441"/>
    <lineage>
        <taxon>Eukaryota</taxon>
        <taxon>Fungi</taxon>
        <taxon>Dikarya</taxon>
        <taxon>Basidiomycota</taxon>
        <taxon>Agaricomycotina</taxon>
        <taxon>Agaricomycetes</taxon>
        <taxon>Agaricomycetidae</taxon>
        <taxon>Atheliales</taxon>
        <taxon>Atheliaceae</taxon>
        <taxon>Athelia</taxon>
    </lineage>
</organism>
<dbReference type="OrthoDB" id="194358at2759"/>
<evidence type="ECO:0000259" key="4">
    <source>
        <dbReference type="Pfam" id="PF24883"/>
    </source>
</evidence>
<feature type="repeat" description="ANK" evidence="2">
    <location>
        <begin position="598"/>
        <end position="630"/>
    </location>
</feature>
<reference evidence="5 6" key="1">
    <citation type="journal article" date="2016" name="Mol. Biol. Evol.">
        <title>Comparative Genomics of Early-Diverging Mushroom-Forming Fungi Provides Insights into the Origins of Lignocellulose Decay Capabilities.</title>
        <authorList>
            <person name="Nagy L.G."/>
            <person name="Riley R."/>
            <person name="Tritt A."/>
            <person name="Adam C."/>
            <person name="Daum C."/>
            <person name="Floudas D."/>
            <person name="Sun H."/>
            <person name="Yadav J.S."/>
            <person name="Pangilinan J."/>
            <person name="Larsson K.H."/>
            <person name="Matsuura K."/>
            <person name="Barry K."/>
            <person name="Labutti K."/>
            <person name="Kuo R."/>
            <person name="Ohm R.A."/>
            <person name="Bhattacharya S.S."/>
            <person name="Shirouzu T."/>
            <person name="Yoshinaga Y."/>
            <person name="Martin F.M."/>
            <person name="Grigoriev I.V."/>
            <person name="Hibbett D.S."/>
        </authorList>
    </citation>
    <scope>NUCLEOTIDE SEQUENCE [LARGE SCALE GENOMIC DNA]</scope>
    <source>
        <strain evidence="5 6">CBS 109695</strain>
    </source>
</reference>
<dbReference type="InterPro" id="IPR036770">
    <property type="entry name" value="Ankyrin_rpt-contain_sf"/>
</dbReference>
<dbReference type="Pfam" id="PF12796">
    <property type="entry name" value="Ank_2"/>
    <property type="match status" value="2"/>
</dbReference>
<keyword evidence="2" id="KW-0040">ANK repeat</keyword>
<sequence length="804" mass="87980">MLPRLQSSDAGRNGNRGELLFNTSGTSGNAIVQNAGGHIINGDYTVHQTASTRDEDRKIEQKRDVLEWIYTADSDTSPNYNAAKKVHLSGTGTWFLDGSQFSEWKEQPGAVLWLYGGPGSGKTVLSSTVIANIIDFCDLTPLARGYAYFFFDARNDLEQPELVVHNTLTRSLITQLADRCGDEIPAALANMYRACDNGHRQPSDSILEDTLLQLIECFEDVYIVVDSLDECADRETLLKWIQSITSKASGKLHLMLTSRSESAIERGLASLSGLRRVWIGDQLTAGDIRAYVNAEVAKMDRWNKPGERDMIEKALLDGSDGMFRWVALQAQDLGKCKSKKELINQLGSLPKGLDGTYARIFERSENRDVLKTFLQWLAFSKSRMTVEEIAEVAAVDFEGAEGPLYDPDMRYRQPEDVLTICYGLVTEVGGTVRLAHFSVKEYIIKRLKSEAEAQGITGEQLSHSVIAQTCLARLLYFDQLSVIPWSQDTFWNSEDPIHSSLPLCRYAAVNWISHFHSASADSTHHPRLLKLLLNLFALPGTYAMICLRDLESEGDLWRERLTLNAIASPVYYACFAGLTQIVQHLINDGADINAVGGSRSTPLIAAITEGHLKLATLLLEKEADVNAEGGEYGPALFAATVGGHLKLVKLLLEKGASVNEEGANDIEGKDTPLIGAIRHSHFELTKLLLENGADLATVLVEYGADVRGHLGTTALVAAIYHNHIELATLLLENGADANAGTVGGAVLYSVSWAGHFELAKLLLEKGAHVNAVGALSGTALQAALNRDHPEIVELLLKWGADPAI</sequence>
<feature type="repeat" description="ANK" evidence="2">
    <location>
        <begin position="710"/>
        <end position="742"/>
    </location>
</feature>
<dbReference type="SUPFAM" id="SSF48403">
    <property type="entry name" value="Ankyrin repeat"/>
    <property type="match status" value="1"/>
</dbReference>
<dbReference type="PROSITE" id="PS50088">
    <property type="entry name" value="ANK_REPEAT"/>
    <property type="match status" value="7"/>
</dbReference>
<proteinExistence type="predicted"/>
<feature type="repeat" description="ANK" evidence="2">
    <location>
        <begin position="568"/>
        <end position="597"/>
    </location>
</feature>
<dbReference type="PANTHER" id="PTHR10039:SF16">
    <property type="entry name" value="GPI INOSITOL-DEACYLASE"/>
    <property type="match status" value="1"/>
</dbReference>
<dbReference type="InterPro" id="IPR056884">
    <property type="entry name" value="NPHP3-like_N"/>
</dbReference>
<dbReference type="InterPro" id="IPR002110">
    <property type="entry name" value="Ankyrin_rpt"/>
</dbReference>
<dbReference type="InterPro" id="IPR027417">
    <property type="entry name" value="P-loop_NTPase"/>
</dbReference>
<dbReference type="Proteomes" id="UP000076532">
    <property type="component" value="Unassembled WGS sequence"/>
</dbReference>
<dbReference type="PANTHER" id="PTHR10039">
    <property type="entry name" value="AMELOGENIN"/>
    <property type="match status" value="1"/>
</dbReference>
<dbReference type="Pfam" id="PF00023">
    <property type="entry name" value="Ank"/>
    <property type="match status" value="1"/>
</dbReference>
<evidence type="ECO:0000313" key="5">
    <source>
        <dbReference type="EMBL" id="KZP21469.1"/>
    </source>
</evidence>
<feature type="repeat" description="ANK" evidence="2">
    <location>
        <begin position="775"/>
        <end position="804"/>
    </location>
</feature>
<feature type="domain" description="Nephrocystin 3-like N-terminal" evidence="4">
    <location>
        <begin position="90"/>
        <end position="259"/>
    </location>
</feature>
<dbReference type="Gene3D" id="1.25.40.20">
    <property type="entry name" value="Ankyrin repeat-containing domain"/>
    <property type="match status" value="2"/>
</dbReference>
<dbReference type="Pfam" id="PF13637">
    <property type="entry name" value="Ank_4"/>
    <property type="match status" value="1"/>
</dbReference>
<dbReference type="SUPFAM" id="SSF52540">
    <property type="entry name" value="P-loop containing nucleoside triphosphate hydrolases"/>
    <property type="match status" value="1"/>
</dbReference>
<feature type="region of interest" description="Disordered" evidence="3">
    <location>
        <begin position="1"/>
        <end position="20"/>
    </location>
</feature>
<dbReference type="AlphaFoldDB" id="A0A166K2V7"/>
<keyword evidence="1" id="KW-0677">Repeat</keyword>